<dbReference type="Pfam" id="PF18146">
    <property type="entry name" value="CinA_KH"/>
    <property type="match status" value="1"/>
</dbReference>
<comment type="caution">
    <text evidence="3">The sequence shown here is derived from an EMBL/GenBank/DDBJ whole genome shotgun (WGS) entry which is preliminary data.</text>
</comment>
<dbReference type="CDD" id="cd00885">
    <property type="entry name" value="cinA"/>
    <property type="match status" value="1"/>
</dbReference>
<dbReference type="NCBIfam" id="NF001813">
    <property type="entry name" value="PRK00549.1"/>
    <property type="match status" value="1"/>
</dbReference>
<dbReference type="Gene3D" id="3.90.950.20">
    <property type="entry name" value="CinA-like"/>
    <property type="match status" value="1"/>
</dbReference>
<evidence type="ECO:0000313" key="3">
    <source>
        <dbReference type="EMBL" id="TMQ52303.1"/>
    </source>
</evidence>
<dbReference type="AlphaFoldDB" id="A0A538SLQ3"/>
<dbReference type="Gene3D" id="3.40.980.10">
    <property type="entry name" value="MoaB/Mog-like domain"/>
    <property type="match status" value="1"/>
</dbReference>
<dbReference type="EMBL" id="VBOT01000037">
    <property type="protein sequence ID" value="TMQ52303.1"/>
    <property type="molecule type" value="Genomic_DNA"/>
</dbReference>
<dbReference type="InterPro" id="IPR008135">
    <property type="entry name" value="Competence-induced_CinA"/>
</dbReference>
<dbReference type="PANTHER" id="PTHR13939:SF0">
    <property type="entry name" value="NMN AMIDOHYDROLASE-LIKE PROTEIN YFAY"/>
    <property type="match status" value="1"/>
</dbReference>
<name>A0A538SLQ3_UNCEI</name>
<dbReference type="SUPFAM" id="SSF142433">
    <property type="entry name" value="CinA-like"/>
    <property type="match status" value="1"/>
</dbReference>
<dbReference type="InterPro" id="IPR008136">
    <property type="entry name" value="CinA_C"/>
</dbReference>
<dbReference type="NCBIfam" id="TIGR00200">
    <property type="entry name" value="cinA_nterm"/>
    <property type="match status" value="1"/>
</dbReference>
<dbReference type="InterPro" id="IPR050101">
    <property type="entry name" value="CinA"/>
</dbReference>
<protein>
    <recommendedName>
        <fullName evidence="1">CinA-like protein</fullName>
    </recommendedName>
</protein>
<reference evidence="3 4" key="1">
    <citation type="journal article" date="2019" name="Nat. Microbiol.">
        <title>Mediterranean grassland soil C-N compound turnover is dependent on rainfall and depth, and is mediated by genomically divergent microorganisms.</title>
        <authorList>
            <person name="Diamond S."/>
            <person name="Andeer P.F."/>
            <person name="Li Z."/>
            <person name="Crits-Christoph A."/>
            <person name="Burstein D."/>
            <person name="Anantharaman K."/>
            <person name="Lane K.R."/>
            <person name="Thomas B.C."/>
            <person name="Pan C."/>
            <person name="Northen T.R."/>
            <person name="Banfield J.F."/>
        </authorList>
    </citation>
    <scope>NUCLEOTIDE SEQUENCE [LARGE SCALE GENOMIC DNA]</scope>
    <source>
        <strain evidence="3">WS_3</strain>
    </source>
</reference>
<dbReference type="Pfam" id="PF02464">
    <property type="entry name" value="CinA"/>
    <property type="match status" value="1"/>
</dbReference>
<sequence length="419" mass="44760">MQIEIITVGNEILSGRTVDTNFAFLARALEAASVQVGWHTAVGDQSERIAEALHAALGRADAVVMTGGLGPTPDDLTRKAVATALGRPLRLDEQVVESIRARARTLRRTLPASVETQALIPIGAQLWPNRLGTAPGILILEDQKPVMLLPGVPQEMEALAEEHLVPYLRKRSRRVVETFTLRTSGVFESALQEKIGALPQGWSGASLAYLPSFFGVDLRVTVAGDDAEPVERVTGRAYRELRERVGPVVYAEGTHTMDEVVGEILLERGLRLATAESCTGGLLAKRITDTPGASRYFERGYVTYSNASKVELLDVPAADIEKHGAVSAPVAEQMAAGAARRAGVEVGVSITGIAGPGGGTEAKPVGTVFVGLSASGSTAARKFHFAGTRYAIRERSVQYALDMVRRQLQALPLEPRLDG</sequence>
<dbReference type="HAMAP" id="MF_00226_B">
    <property type="entry name" value="CinA_B"/>
    <property type="match status" value="1"/>
</dbReference>
<dbReference type="Pfam" id="PF00994">
    <property type="entry name" value="MoCF_biosynth"/>
    <property type="match status" value="1"/>
</dbReference>
<dbReference type="NCBIfam" id="TIGR00199">
    <property type="entry name" value="PncC_domain"/>
    <property type="match status" value="1"/>
</dbReference>
<evidence type="ECO:0000256" key="1">
    <source>
        <dbReference type="HAMAP-Rule" id="MF_00226"/>
    </source>
</evidence>
<feature type="domain" description="MoaB/Mog" evidence="2">
    <location>
        <begin position="4"/>
        <end position="171"/>
    </location>
</feature>
<proteinExistence type="inferred from homology"/>
<evidence type="ECO:0000259" key="2">
    <source>
        <dbReference type="SMART" id="SM00852"/>
    </source>
</evidence>
<dbReference type="Proteomes" id="UP000320184">
    <property type="component" value="Unassembled WGS sequence"/>
</dbReference>
<organism evidence="3 4">
    <name type="scientific">Eiseniibacteriota bacterium</name>
    <dbReference type="NCBI Taxonomy" id="2212470"/>
    <lineage>
        <taxon>Bacteria</taxon>
        <taxon>Candidatus Eiseniibacteriota</taxon>
    </lineage>
</organism>
<dbReference type="InterPro" id="IPR036653">
    <property type="entry name" value="CinA-like_C"/>
</dbReference>
<dbReference type="PANTHER" id="PTHR13939">
    <property type="entry name" value="NICOTINAMIDE-NUCLEOTIDE AMIDOHYDROLASE PNCC"/>
    <property type="match status" value="1"/>
</dbReference>
<gene>
    <name evidence="3" type="ORF">E6K73_03130</name>
</gene>
<dbReference type="InterPro" id="IPR041424">
    <property type="entry name" value="CinA_KH"/>
</dbReference>
<dbReference type="Gene3D" id="3.30.70.2860">
    <property type="match status" value="1"/>
</dbReference>
<dbReference type="PIRSF" id="PIRSF006728">
    <property type="entry name" value="CinA"/>
    <property type="match status" value="1"/>
</dbReference>
<dbReference type="SMART" id="SM00852">
    <property type="entry name" value="MoCF_biosynth"/>
    <property type="match status" value="1"/>
</dbReference>
<dbReference type="SUPFAM" id="SSF53218">
    <property type="entry name" value="Molybdenum cofactor biosynthesis proteins"/>
    <property type="match status" value="1"/>
</dbReference>
<evidence type="ECO:0000313" key="4">
    <source>
        <dbReference type="Proteomes" id="UP000320184"/>
    </source>
</evidence>
<dbReference type="InterPro" id="IPR036425">
    <property type="entry name" value="MoaB/Mog-like_dom_sf"/>
</dbReference>
<dbReference type="InterPro" id="IPR001453">
    <property type="entry name" value="MoaB/Mog_dom"/>
</dbReference>
<accession>A0A538SLQ3</accession>
<comment type="similarity">
    <text evidence="1">Belongs to the CinA family.</text>
</comment>